<comment type="similarity">
    <text evidence="2">Belongs to the alpha-carbonic anhydrase family.</text>
</comment>
<comment type="caution">
    <text evidence="9">The sequence shown here is derived from an EMBL/GenBank/DDBJ whole genome shotgun (WGS) entry which is preliminary data.</text>
</comment>
<evidence type="ECO:0000256" key="3">
    <source>
        <dbReference type="ARBA" id="ARBA00012925"/>
    </source>
</evidence>
<dbReference type="PROSITE" id="PS51144">
    <property type="entry name" value="ALPHA_CA_2"/>
    <property type="match status" value="1"/>
</dbReference>
<keyword evidence="10" id="KW-1185">Reference proteome</keyword>
<evidence type="ECO:0000256" key="6">
    <source>
        <dbReference type="ARBA" id="ARBA00023239"/>
    </source>
</evidence>
<evidence type="ECO:0000313" key="10">
    <source>
        <dbReference type="Proteomes" id="UP000792457"/>
    </source>
</evidence>
<proteinExistence type="inferred from homology"/>
<comment type="catalytic activity">
    <reaction evidence="7">
        <text>hydrogencarbonate + H(+) = CO2 + H2O</text>
        <dbReference type="Rhea" id="RHEA:10748"/>
        <dbReference type="ChEBI" id="CHEBI:15377"/>
        <dbReference type="ChEBI" id="CHEBI:15378"/>
        <dbReference type="ChEBI" id="CHEBI:16526"/>
        <dbReference type="ChEBI" id="CHEBI:17544"/>
        <dbReference type="EC" id="4.2.1.1"/>
    </reaction>
</comment>
<name>A0A8K0KGA2_LADFU</name>
<dbReference type="Gene3D" id="3.10.200.10">
    <property type="entry name" value="Alpha carbonic anhydrase"/>
    <property type="match status" value="1"/>
</dbReference>
<organism evidence="9 10">
    <name type="scientific">Ladona fulva</name>
    <name type="common">Scarce chaser dragonfly</name>
    <name type="synonym">Libellula fulva</name>
    <dbReference type="NCBI Taxonomy" id="123851"/>
    <lineage>
        <taxon>Eukaryota</taxon>
        <taxon>Metazoa</taxon>
        <taxon>Ecdysozoa</taxon>
        <taxon>Arthropoda</taxon>
        <taxon>Hexapoda</taxon>
        <taxon>Insecta</taxon>
        <taxon>Pterygota</taxon>
        <taxon>Palaeoptera</taxon>
        <taxon>Odonata</taxon>
        <taxon>Epiprocta</taxon>
        <taxon>Anisoptera</taxon>
        <taxon>Libelluloidea</taxon>
        <taxon>Libellulidae</taxon>
        <taxon>Ladona</taxon>
    </lineage>
</organism>
<protein>
    <recommendedName>
        <fullName evidence="3">carbonic anhydrase</fullName>
        <ecNumber evidence="3">4.2.1.1</ecNumber>
    </recommendedName>
</protein>
<evidence type="ECO:0000256" key="2">
    <source>
        <dbReference type="ARBA" id="ARBA00010718"/>
    </source>
</evidence>
<keyword evidence="4" id="KW-0479">Metal-binding</keyword>
<dbReference type="GO" id="GO:0005737">
    <property type="term" value="C:cytoplasm"/>
    <property type="evidence" value="ECO:0007669"/>
    <property type="project" value="TreeGrafter"/>
</dbReference>
<dbReference type="SUPFAM" id="SSF51069">
    <property type="entry name" value="Carbonic anhydrase"/>
    <property type="match status" value="1"/>
</dbReference>
<dbReference type="SMART" id="SM01057">
    <property type="entry name" value="Carb_anhydrase"/>
    <property type="match status" value="1"/>
</dbReference>
<dbReference type="EMBL" id="KZ308839">
    <property type="protein sequence ID" value="KAG8234699.1"/>
    <property type="molecule type" value="Genomic_DNA"/>
</dbReference>
<accession>A0A8K0KGA2</accession>
<gene>
    <name evidence="9" type="ORF">J437_LFUL014315</name>
</gene>
<dbReference type="EC" id="4.2.1.1" evidence="3"/>
<dbReference type="GO" id="GO:0008270">
    <property type="term" value="F:zinc ion binding"/>
    <property type="evidence" value="ECO:0007669"/>
    <property type="project" value="InterPro"/>
</dbReference>
<evidence type="ECO:0000256" key="1">
    <source>
        <dbReference type="ARBA" id="ARBA00001947"/>
    </source>
</evidence>
<dbReference type="InterPro" id="IPR036398">
    <property type="entry name" value="CA_dom_sf"/>
</dbReference>
<dbReference type="PANTHER" id="PTHR18952">
    <property type="entry name" value="CARBONIC ANHYDRASE"/>
    <property type="match status" value="1"/>
</dbReference>
<dbReference type="Proteomes" id="UP000792457">
    <property type="component" value="Unassembled WGS sequence"/>
</dbReference>
<evidence type="ECO:0000259" key="8">
    <source>
        <dbReference type="PROSITE" id="PS51144"/>
    </source>
</evidence>
<dbReference type="Pfam" id="PF00194">
    <property type="entry name" value="Carb_anhydrase"/>
    <property type="match status" value="1"/>
</dbReference>
<dbReference type="AlphaFoldDB" id="A0A8K0KGA2"/>
<dbReference type="InterPro" id="IPR023561">
    <property type="entry name" value="Carbonic_anhydrase_a-class"/>
</dbReference>
<evidence type="ECO:0000256" key="4">
    <source>
        <dbReference type="ARBA" id="ARBA00022723"/>
    </source>
</evidence>
<evidence type="ECO:0000256" key="5">
    <source>
        <dbReference type="ARBA" id="ARBA00022833"/>
    </source>
</evidence>
<dbReference type="OrthoDB" id="429145at2759"/>
<reference evidence="9" key="1">
    <citation type="submission" date="2013-04" db="EMBL/GenBank/DDBJ databases">
        <authorList>
            <person name="Qu J."/>
            <person name="Murali S.C."/>
            <person name="Bandaranaike D."/>
            <person name="Bellair M."/>
            <person name="Blankenburg K."/>
            <person name="Chao H."/>
            <person name="Dinh H."/>
            <person name="Doddapaneni H."/>
            <person name="Downs B."/>
            <person name="Dugan-Rocha S."/>
            <person name="Elkadiri S."/>
            <person name="Gnanaolivu R.D."/>
            <person name="Hernandez B."/>
            <person name="Javaid M."/>
            <person name="Jayaseelan J.C."/>
            <person name="Lee S."/>
            <person name="Li M."/>
            <person name="Ming W."/>
            <person name="Munidasa M."/>
            <person name="Muniz J."/>
            <person name="Nguyen L."/>
            <person name="Ongeri F."/>
            <person name="Osuji N."/>
            <person name="Pu L.-L."/>
            <person name="Puazo M."/>
            <person name="Qu C."/>
            <person name="Quiroz J."/>
            <person name="Raj R."/>
            <person name="Weissenberger G."/>
            <person name="Xin Y."/>
            <person name="Zou X."/>
            <person name="Han Y."/>
            <person name="Richards S."/>
            <person name="Worley K."/>
            <person name="Muzny D."/>
            <person name="Gibbs R."/>
        </authorList>
    </citation>
    <scope>NUCLEOTIDE SEQUENCE</scope>
    <source>
        <strain evidence="9">Sampled in the wild</strain>
    </source>
</reference>
<keyword evidence="5" id="KW-0862">Zinc</keyword>
<comment type="cofactor">
    <cofactor evidence="1">
        <name>Zn(2+)</name>
        <dbReference type="ChEBI" id="CHEBI:29105"/>
    </cofactor>
</comment>
<dbReference type="PANTHER" id="PTHR18952:SF141">
    <property type="entry name" value="CARBONIC ANHYDRASE"/>
    <property type="match status" value="1"/>
</dbReference>
<keyword evidence="6" id="KW-0456">Lyase</keyword>
<dbReference type="CDD" id="cd00326">
    <property type="entry name" value="alpha_CA"/>
    <property type="match status" value="1"/>
</dbReference>
<feature type="domain" description="Alpha-carbonic anhydrase" evidence="8">
    <location>
        <begin position="1"/>
        <end position="121"/>
    </location>
</feature>
<dbReference type="GO" id="GO:0004089">
    <property type="term" value="F:carbonate dehydratase activity"/>
    <property type="evidence" value="ECO:0007669"/>
    <property type="project" value="UniProtKB-EC"/>
</dbReference>
<reference evidence="9" key="2">
    <citation type="submission" date="2017-10" db="EMBL/GenBank/DDBJ databases">
        <title>Ladona fulva Genome sequencing and assembly.</title>
        <authorList>
            <person name="Murali S."/>
            <person name="Richards S."/>
            <person name="Bandaranaike D."/>
            <person name="Bellair M."/>
            <person name="Blankenburg K."/>
            <person name="Chao H."/>
            <person name="Dinh H."/>
            <person name="Doddapaneni H."/>
            <person name="Dugan-Rocha S."/>
            <person name="Elkadiri S."/>
            <person name="Gnanaolivu R."/>
            <person name="Hernandez B."/>
            <person name="Skinner E."/>
            <person name="Javaid M."/>
            <person name="Lee S."/>
            <person name="Li M."/>
            <person name="Ming W."/>
            <person name="Munidasa M."/>
            <person name="Muniz J."/>
            <person name="Nguyen L."/>
            <person name="Hughes D."/>
            <person name="Osuji N."/>
            <person name="Pu L.-L."/>
            <person name="Puazo M."/>
            <person name="Qu C."/>
            <person name="Quiroz J."/>
            <person name="Raj R."/>
            <person name="Weissenberger G."/>
            <person name="Xin Y."/>
            <person name="Zou X."/>
            <person name="Han Y."/>
            <person name="Worley K."/>
            <person name="Muzny D."/>
            <person name="Gibbs R."/>
        </authorList>
    </citation>
    <scope>NUCLEOTIDE SEQUENCE</scope>
    <source>
        <strain evidence="9">Sampled in the wild</strain>
    </source>
</reference>
<evidence type="ECO:0000313" key="9">
    <source>
        <dbReference type="EMBL" id="KAG8234699.1"/>
    </source>
</evidence>
<dbReference type="InterPro" id="IPR001148">
    <property type="entry name" value="CA_dom"/>
</dbReference>
<evidence type="ECO:0000256" key="7">
    <source>
        <dbReference type="ARBA" id="ARBA00048348"/>
    </source>
</evidence>
<sequence>MLQVGKSHPELEKVTSQLSKVKYRGDSIELKAQIDPLKLLPDSQAYWTYLGSLTTPPCYESVTWIVFKEPIEVSEEQLESFRSLCCDCMEDKIDSAKSTSFLLENFRPTLPIGDRELRGCGCTNVS</sequence>